<evidence type="ECO:0000313" key="2">
    <source>
        <dbReference type="EMBL" id="KAJ1141650.1"/>
    </source>
</evidence>
<name>A0AAV7QTC9_PLEWA</name>
<sequence length="123" mass="13517">MQPKLDQAPFPPPHIAECEPPHRASSDPVIGSAVSPPISLLPGSRVATDDPPWALGDTLVANNKSGRRTRGTQLLRFYIKVYFQSDPDPPVVLANRFTPEFPEPLPCCQETAGFFPTMEPFYA</sequence>
<feature type="compositionally biased region" description="Basic and acidic residues" evidence="1">
    <location>
        <begin position="16"/>
        <end position="25"/>
    </location>
</feature>
<proteinExistence type="predicted"/>
<protein>
    <submittedName>
        <fullName evidence="2">Uncharacterized protein</fullName>
    </submittedName>
</protein>
<evidence type="ECO:0000313" key="3">
    <source>
        <dbReference type="Proteomes" id="UP001066276"/>
    </source>
</evidence>
<dbReference type="AlphaFoldDB" id="A0AAV7QTC9"/>
<accession>A0AAV7QTC9</accession>
<gene>
    <name evidence="2" type="ORF">NDU88_007978</name>
</gene>
<keyword evidence="3" id="KW-1185">Reference proteome</keyword>
<feature type="region of interest" description="Disordered" evidence="1">
    <location>
        <begin position="1"/>
        <end position="36"/>
    </location>
</feature>
<dbReference type="EMBL" id="JANPWB010000010">
    <property type="protein sequence ID" value="KAJ1141650.1"/>
    <property type="molecule type" value="Genomic_DNA"/>
</dbReference>
<reference evidence="2" key="1">
    <citation type="journal article" date="2022" name="bioRxiv">
        <title>Sequencing and chromosome-scale assembly of the giantPleurodeles waltlgenome.</title>
        <authorList>
            <person name="Brown T."/>
            <person name="Elewa A."/>
            <person name="Iarovenko S."/>
            <person name="Subramanian E."/>
            <person name="Araus A.J."/>
            <person name="Petzold A."/>
            <person name="Susuki M."/>
            <person name="Suzuki K.-i.T."/>
            <person name="Hayashi T."/>
            <person name="Toyoda A."/>
            <person name="Oliveira C."/>
            <person name="Osipova E."/>
            <person name="Leigh N.D."/>
            <person name="Simon A."/>
            <person name="Yun M.H."/>
        </authorList>
    </citation>
    <scope>NUCLEOTIDE SEQUENCE</scope>
    <source>
        <strain evidence="2">20211129_DDA</strain>
        <tissue evidence="2">Liver</tissue>
    </source>
</reference>
<evidence type="ECO:0000256" key="1">
    <source>
        <dbReference type="SAM" id="MobiDB-lite"/>
    </source>
</evidence>
<comment type="caution">
    <text evidence="2">The sequence shown here is derived from an EMBL/GenBank/DDBJ whole genome shotgun (WGS) entry which is preliminary data.</text>
</comment>
<organism evidence="2 3">
    <name type="scientific">Pleurodeles waltl</name>
    <name type="common">Iberian ribbed newt</name>
    <dbReference type="NCBI Taxonomy" id="8319"/>
    <lineage>
        <taxon>Eukaryota</taxon>
        <taxon>Metazoa</taxon>
        <taxon>Chordata</taxon>
        <taxon>Craniata</taxon>
        <taxon>Vertebrata</taxon>
        <taxon>Euteleostomi</taxon>
        <taxon>Amphibia</taxon>
        <taxon>Batrachia</taxon>
        <taxon>Caudata</taxon>
        <taxon>Salamandroidea</taxon>
        <taxon>Salamandridae</taxon>
        <taxon>Pleurodelinae</taxon>
        <taxon>Pleurodeles</taxon>
    </lineage>
</organism>
<dbReference type="Proteomes" id="UP001066276">
    <property type="component" value="Chromosome 6"/>
</dbReference>